<dbReference type="RefSeq" id="WP_164874491.1">
    <property type="nucleotide sequence ID" value="NZ_CP028137.1"/>
</dbReference>
<dbReference type="Proteomes" id="UP000285317">
    <property type="component" value="Chromosome"/>
</dbReference>
<sequence>MDPVSVLRTLWRHRLLAGVVLVLTVAAMAYVLVLSPRTYASTATYALVNPKLPSTAELEADPALAALNSDNPYLRSSDNSLAAQVLVTVMNSDDTADALAAQGLSTQFAVERSAWAGQGLLLSVTADAPTADGSLATTTALGDRLVDTLRSMQTINGADDRYLFTALEVQTPGKAVEQISDRLRAVIMVAVGGVVLLFGAISIARAVDGRRAGRRGAPAGTSTAAAPSPRLPIAAPSAVTSAHDAPPAFRAAPHSGHGTPPALVRHRDPVPERSGLTPHRS</sequence>
<keyword evidence="2" id="KW-0812">Transmembrane</keyword>
<reference evidence="4" key="1">
    <citation type="submission" date="2018-03" db="EMBL/GenBank/DDBJ databases">
        <title>Bacteriophage NCPPB3778 and a type I-E CRISPR drive the evolution of the US Biological Select Agent, Rathayibacter toxicus.</title>
        <authorList>
            <person name="Davis E.W.II."/>
            <person name="Tabima J.F."/>
            <person name="Weisberg A.J."/>
            <person name="Dantas Lopes L."/>
            <person name="Wiseman M.S."/>
            <person name="Wiseman M.S."/>
            <person name="Pupko T."/>
            <person name="Belcher M.S."/>
            <person name="Sechler A.J."/>
            <person name="Tancos M.A."/>
            <person name="Schroeder B.K."/>
            <person name="Murray T.D."/>
            <person name="Luster D.G."/>
            <person name="Schneider W.L."/>
            <person name="Rogers E."/>
            <person name="Andreote F.D."/>
            <person name="Grunwald N.J."/>
            <person name="Putnam M.L."/>
            <person name="Chang J.H."/>
        </authorList>
    </citation>
    <scope>NUCLEOTIDE SEQUENCE [LARGE SCALE GENOMIC DNA]</scope>
    <source>
        <strain evidence="4">DSM 15932</strain>
    </source>
</reference>
<evidence type="ECO:0000313" key="4">
    <source>
        <dbReference type="Proteomes" id="UP000285317"/>
    </source>
</evidence>
<evidence type="ECO:0000256" key="2">
    <source>
        <dbReference type="SAM" id="Phobius"/>
    </source>
</evidence>
<organism evidence="3 4">
    <name type="scientific">Rathayibacter festucae DSM 15932</name>
    <dbReference type="NCBI Taxonomy" id="1328866"/>
    <lineage>
        <taxon>Bacteria</taxon>
        <taxon>Bacillati</taxon>
        <taxon>Actinomycetota</taxon>
        <taxon>Actinomycetes</taxon>
        <taxon>Micrococcales</taxon>
        <taxon>Microbacteriaceae</taxon>
        <taxon>Rathayibacter</taxon>
    </lineage>
</organism>
<proteinExistence type="predicted"/>
<dbReference type="AlphaFoldDB" id="A0A3Q9UY76"/>
<name>A0A3Q9UY76_9MICO</name>
<feature type="transmembrane region" description="Helical" evidence="2">
    <location>
        <begin position="185"/>
        <end position="207"/>
    </location>
</feature>
<protein>
    <submittedName>
        <fullName evidence="3">Chain-length determining protein</fullName>
    </submittedName>
</protein>
<evidence type="ECO:0000256" key="1">
    <source>
        <dbReference type="SAM" id="MobiDB-lite"/>
    </source>
</evidence>
<dbReference type="KEGG" id="rfs:C1I64_08650"/>
<keyword evidence="2" id="KW-0472">Membrane</keyword>
<feature type="compositionally biased region" description="Low complexity" evidence="1">
    <location>
        <begin position="215"/>
        <end position="228"/>
    </location>
</feature>
<evidence type="ECO:0000313" key="3">
    <source>
        <dbReference type="EMBL" id="AZZ52120.1"/>
    </source>
</evidence>
<feature type="region of interest" description="Disordered" evidence="1">
    <location>
        <begin position="211"/>
        <end position="281"/>
    </location>
</feature>
<accession>A0A3Q9UY76</accession>
<gene>
    <name evidence="3" type="ORF">C1I64_08650</name>
</gene>
<dbReference type="EMBL" id="CP028137">
    <property type="protein sequence ID" value="AZZ52120.1"/>
    <property type="molecule type" value="Genomic_DNA"/>
</dbReference>
<keyword evidence="2" id="KW-1133">Transmembrane helix</keyword>